<evidence type="ECO:0000313" key="2">
    <source>
        <dbReference type="EMBL" id="EKM75174.1"/>
    </source>
</evidence>
<feature type="region of interest" description="Disordered" evidence="1">
    <location>
        <begin position="449"/>
        <end position="505"/>
    </location>
</feature>
<dbReference type="Proteomes" id="UP000008493">
    <property type="component" value="Unassembled WGS sequence"/>
</dbReference>
<evidence type="ECO:0000256" key="1">
    <source>
        <dbReference type="SAM" id="MobiDB-lite"/>
    </source>
</evidence>
<dbReference type="eggNOG" id="ENOG502SQYC">
    <property type="taxonomic scope" value="Eukaryota"/>
</dbReference>
<dbReference type="OrthoDB" id="3056600at2759"/>
<protein>
    <submittedName>
        <fullName evidence="2">Uncharacterized protein</fullName>
    </submittedName>
</protein>
<reference evidence="3" key="1">
    <citation type="journal article" date="2012" name="Proc. Natl. Acad. Sci. U.S.A.">
        <title>Genome sequence of the button mushroom Agaricus bisporus reveals mechanisms governing adaptation to a humic-rich ecological niche.</title>
        <authorList>
            <person name="Morin E."/>
            <person name="Kohler A."/>
            <person name="Baker A.R."/>
            <person name="Foulongne-Oriol M."/>
            <person name="Lombard V."/>
            <person name="Nagy L.G."/>
            <person name="Ohm R.A."/>
            <person name="Patyshakuliyeva A."/>
            <person name="Brun A."/>
            <person name="Aerts A.L."/>
            <person name="Bailey A.M."/>
            <person name="Billette C."/>
            <person name="Coutinho P.M."/>
            <person name="Deakin G."/>
            <person name="Doddapaneni H."/>
            <person name="Floudas D."/>
            <person name="Grimwood J."/>
            <person name="Hilden K."/>
            <person name="Kuees U."/>
            <person name="LaButti K.M."/>
            <person name="Lapidus A."/>
            <person name="Lindquist E.A."/>
            <person name="Lucas S.M."/>
            <person name="Murat C."/>
            <person name="Riley R.W."/>
            <person name="Salamov A.A."/>
            <person name="Schmutz J."/>
            <person name="Subramanian V."/>
            <person name="Woesten H.A.B."/>
            <person name="Xu J."/>
            <person name="Eastwood D.C."/>
            <person name="Foster G.D."/>
            <person name="Sonnenberg A.S."/>
            <person name="Cullen D."/>
            <person name="de Vries R.P."/>
            <person name="Lundell T."/>
            <person name="Hibbett D.S."/>
            <person name="Henrissat B."/>
            <person name="Burton K.S."/>
            <person name="Kerrigan R.W."/>
            <person name="Challen M.P."/>
            <person name="Grigoriev I.V."/>
            <person name="Martin F."/>
        </authorList>
    </citation>
    <scope>NUCLEOTIDE SEQUENCE [LARGE SCALE GENOMIC DNA]</scope>
    <source>
        <strain evidence="3">JB137-S8 / ATCC MYA-4627 / FGSC 10392</strain>
    </source>
</reference>
<proteinExistence type="predicted"/>
<feature type="region of interest" description="Disordered" evidence="1">
    <location>
        <begin position="113"/>
        <end position="150"/>
    </location>
</feature>
<name>K5VLC0_AGABU</name>
<dbReference type="AlphaFoldDB" id="K5VLC0"/>
<gene>
    <name evidence="2" type="ORF">AGABI1DRAFT_132525</name>
</gene>
<accession>K5VLC0</accession>
<feature type="compositionally biased region" description="Basic and acidic residues" evidence="1">
    <location>
        <begin position="140"/>
        <end position="150"/>
    </location>
</feature>
<dbReference type="HOGENOM" id="CLU_539632_0_0_1"/>
<dbReference type="EMBL" id="JH971418">
    <property type="protein sequence ID" value="EKM75174.1"/>
    <property type="molecule type" value="Genomic_DNA"/>
</dbReference>
<dbReference type="RefSeq" id="XP_007334213.1">
    <property type="nucleotide sequence ID" value="XM_007334151.1"/>
</dbReference>
<feature type="compositionally biased region" description="Acidic residues" evidence="1">
    <location>
        <begin position="496"/>
        <end position="505"/>
    </location>
</feature>
<evidence type="ECO:0000313" key="3">
    <source>
        <dbReference type="Proteomes" id="UP000008493"/>
    </source>
</evidence>
<dbReference type="Pfam" id="PF20414">
    <property type="entry name" value="DUF6698"/>
    <property type="match status" value="1"/>
</dbReference>
<sequence>MARPQNSEPQQRSRPTAEPRSNQQSRGNHSRHPEPRSAGSAPNNAANSDARRRELTAALQRGLVAEFNKQPGKELSGPLAPLFQLGKLVPRLSDCFFDLESVVIRGLVDSEYLEPQSEPESDYDSDADTPFDSGDDDDDVDRKTTERQAARERCIRRQRERRAYKWLVQIRPRFPKQLAAFLKELSPGEGFDDSIIPKVIDVLQKGLDSARTADTRKVREKVLRLVENEKDFVPHISAPQPHDKALRGFNHPDTGRLLCPVRYINLYNEQYRADILKGKPVITHNDFPLFMYDKTRRRSDPLKGFCRSYLLIDACKEMFFGSGVKSLTADIEANPSRHATKQNIAQKLGMKFITPATIAYTACQVRFALSAAPQWDVQDGLFSLPQFFYNILDQFDNNEEWASDTVAWWNSQLFSAQGPVTSKRKAAELPVDEESDIAKIKKARKERLRAEREVREHEETQRQQCQRQREEAAGLHHDQWEDEGPNNSNIRGNGGGDDEDDEGQN</sequence>
<dbReference type="OMA" id="RCAYMED"/>
<keyword evidence="3" id="KW-1185">Reference proteome</keyword>
<dbReference type="InterPro" id="IPR046521">
    <property type="entry name" value="DUF6698"/>
</dbReference>
<feature type="compositionally biased region" description="Low complexity" evidence="1">
    <location>
        <begin position="36"/>
        <end position="48"/>
    </location>
</feature>
<feature type="region of interest" description="Disordered" evidence="1">
    <location>
        <begin position="1"/>
        <end position="57"/>
    </location>
</feature>
<feature type="compositionally biased region" description="Basic and acidic residues" evidence="1">
    <location>
        <begin position="449"/>
        <end position="479"/>
    </location>
</feature>
<dbReference type="InParanoid" id="K5VLC0"/>
<dbReference type="KEGG" id="abp:AGABI1DRAFT132525"/>
<feature type="compositionally biased region" description="Polar residues" evidence="1">
    <location>
        <begin position="1"/>
        <end position="27"/>
    </location>
</feature>
<feature type="compositionally biased region" description="Acidic residues" evidence="1">
    <location>
        <begin position="117"/>
        <end position="139"/>
    </location>
</feature>
<dbReference type="GeneID" id="18827697"/>
<organism evidence="2 3">
    <name type="scientific">Agaricus bisporus var. burnettii (strain JB137-S8 / ATCC MYA-4627 / FGSC 10392)</name>
    <name type="common">White button mushroom</name>
    <dbReference type="NCBI Taxonomy" id="597362"/>
    <lineage>
        <taxon>Eukaryota</taxon>
        <taxon>Fungi</taxon>
        <taxon>Dikarya</taxon>
        <taxon>Basidiomycota</taxon>
        <taxon>Agaricomycotina</taxon>
        <taxon>Agaricomycetes</taxon>
        <taxon>Agaricomycetidae</taxon>
        <taxon>Agaricales</taxon>
        <taxon>Agaricineae</taxon>
        <taxon>Agaricaceae</taxon>
        <taxon>Agaricus</taxon>
    </lineage>
</organism>